<proteinExistence type="predicted"/>
<gene>
    <name evidence="6" type="ORF">ACD_3C00086G0061</name>
</gene>
<organism evidence="6">
    <name type="scientific">uncultured bacterium</name>
    <name type="common">gcode 4</name>
    <dbReference type="NCBI Taxonomy" id="1234023"/>
    <lineage>
        <taxon>Bacteria</taxon>
        <taxon>environmental samples</taxon>
    </lineage>
</organism>
<evidence type="ECO:0000256" key="2">
    <source>
        <dbReference type="ARBA" id="ARBA00023125"/>
    </source>
</evidence>
<keyword evidence="2 4" id="KW-0238">DNA-binding</keyword>
<dbReference type="PROSITE" id="PS50977">
    <property type="entry name" value="HTH_TETR_2"/>
    <property type="match status" value="1"/>
</dbReference>
<feature type="domain" description="HTH tetR-type" evidence="5">
    <location>
        <begin position="1"/>
        <end position="59"/>
    </location>
</feature>
<protein>
    <recommendedName>
        <fullName evidence="5">HTH tetR-type domain-containing protein</fullName>
    </recommendedName>
</protein>
<dbReference type="SUPFAM" id="SSF46689">
    <property type="entry name" value="Homeodomain-like"/>
    <property type="match status" value="1"/>
</dbReference>
<dbReference type="PANTHER" id="PTHR47506">
    <property type="entry name" value="TRANSCRIPTIONAL REGULATORY PROTEIN"/>
    <property type="match status" value="1"/>
</dbReference>
<keyword evidence="1" id="KW-0805">Transcription regulation</keyword>
<dbReference type="InterPro" id="IPR009057">
    <property type="entry name" value="Homeodomain-like_sf"/>
</dbReference>
<reference evidence="6" key="1">
    <citation type="journal article" date="2012" name="Science">
        <title>Fermentation, hydrogen, and sulfur metabolism in multiple uncultivated bacterial phyla.</title>
        <authorList>
            <person name="Wrighton K.C."/>
            <person name="Thomas B.C."/>
            <person name="Sharon I."/>
            <person name="Miller C.S."/>
            <person name="Castelle C.J."/>
            <person name="VerBerkmoes N.C."/>
            <person name="Wilkins M.J."/>
            <person name="Hettich R.L."/>
            <person name="Lipton M.S."/>
            <person name="Williams K.H."/>
            <person name="Long P.E."/>
            <person name="Banfield J.F."/>
        </authorList>
    </citation>
    <scope>NUCLEOTIDE SEQUENCE [LARGE SCALE GENOMIC DNA]</scope>
</reference>
<feature type="DNA-binding region" description="H-T-H motif" evidence="4">
    <location>
        <begin position="22"/>
        <end position="41"/>
    </location>
</feature>
<evidence type="ECO:0000256" key="3">
    <source>
        <dbReference type="ARBA" id="ARBA00023163"/>
    </source>
</evidence>
<dbReference type="PANTHER" id="PTHR47506:SF1">
    <property type="entry name" value="HTH-TYPE TRANSCRIPTIONAL REGULATOR YJDC"/>
    <property type="match status" value="1"/>
</dbReference>
<name>K2G1V3_9BACT</name>
<evidence type="ECO:0000313" key="6">
    <source>
        <dbReference type="EMBL" id="EKE28217.1"/>
    </source>
</evidence>
<evidence type="ECO:0000259" key="5">
    <source>
        <dbReference type="PROSITE" id="PS50977"/>
    </source>
</evidence>
<dbReference type="EMBL" id="AMFJ01000360">
    <property type="protein sequence ID" value="EKE28217.1"/>
    <property type="molecule type" value="Genomic_DNA"/>
</dbReference>
<comment type="caution">
    <text evidence="6">The sequence shown here is derived from an EMBL/GenBank/DDBJ whole genome shotgun (WGS) entry which is preliminary data.</text>
</comment>
<evidence type="ECO:0000256" key="1">
    <source>
        <dbReference type="ARBA" id="ARBA00023015"/>
    </source>
</evidence>
<sequence>MKTELLQKIEELFWENAFAELSMDDVGKNLWIKKSSIYYHFPSKDQMFYETLEYSSIKYLKFLDEALILADMKDIVKSLIDFPFKSKNLFAVVLQKGYCKNEHVKDFIINANLEISKKFTESLWIRFSMNKERIILFRSIIDDLWKKNCTIWCGNSGDFESVANEIVKLFSCKQ</sequence>
<dbReference type="Pfam" id="PF00440">
    <property type="entry name" value="TetR_N"/>
    <property type="match status" value="1"/>
</dbReference>
<dbReference type="Gene3D" id="1.10.357.10">
    <property type="entry name" value="Tetracycline Repressor, domain 2"/>
    <property type="match status" value="1"/>
</dbReference>
<accession>K2G1V3</accession>
<dbReference type="GO" id="GO:0003677">
    <property type="term" value="F:DNA binding"/>
    <property type="evidence" value="ECO:0007669"/>
    <property type="project" value="UniProtKB-UniRule"/>
</dbReference>
<keyword evidence="3" id="KW-0804">Transcription</keyword>
<dbReference type="AlphaFoldDB" id="K2G1V3"/>
<dbReference type="InterPro" id="IPR001647">
    <property type="entry name" value="HTH_TetR"/>
</dbReference>
<evidence type="ECO:0000256" key="4">
    <source>
        <dbReference type="PROSITE-ProRule" id="PRU00335"/>
    </source>
</evidence>